<dbReference type="InterPro" id="IPR005498">
    <property type="entry name" value="T4SS_VirB10/TraB/TrbI"/>
</dbReference>
<feature type="transmembrane region" description="Helical" evidence="3">
    <location>
        <begin position="33"/>
        <end position="52"/>
    </location>
</feature>
<accession>A0ABS3A8J5</accession>
<evidence type="ECO:0000256" key="2">
    <source>
        <dbReference type="SAM" id="MobiDB-lite"/>
    </source>
</evidence>
<keyword evidence="5" id="KW-1185">Reference proteome</keyword>
<keyword evidence="3" id="KW-0472">Membrane</keyword>
<evidence type="ECO:0000313" key="4">
    <source>
        <dbReference type="EMBL" id="MBN3580320.1"/>
    </source>
</evidence>
<feature type="compositionally biased region" description="Polar residues" evidence="2">
    <location>
        <begin position="192"/>
        <end position="202"/>
    </location>
</feature>
<dbReference type="CDD" id="cd16430">
    <property type="entry name" value="TraB"/>
    <property type="match status" value="1"/>
</dbReference>
<comment type="caution">
    <text evidence="4">The sequence shown here is derived from an EMBL/GenBank/DDBJ whole genome shotgun (WGS) entry which is preliminary data.</text>
</comment>
<keyword evidence="1" id="KW-0175">Coiled coil</keyword>
<dbReference type="Pfam" id="PF03743">
    <property type="entry name" value="TrbI"/>
    <property type="match status" value="1"/>
</dbReference>
<gene>
    <name evidence="4" type="ORF">JYA62_21975</name>
</gene>
<dbReference type="Proteomes" id="UP000779070">
    <property type="component" value="Unassembled WGS sequence"/>
</dbReference>
<sequence length="493" mass="54143">MFDKWKKRCFRDADGDFEQGEDINRKTESRNNTVTFVFMSTLLLATFGLYQYTRPPASKQAEDNQKPVEFGVIIEQDFAEKDNQSALTLQQNTLSGLEKQIAELTKTMKAHKEEIQRSIQQAKDKTARLVEDQVREEFRATQAELQARIDEQDQSRAEAINAKPDTTENRQKAINQAETFGEHKLPPRPIASSHNNPDIAQMQYPPSDQLSFNGNQFDSFDFFWESDEETYHRTTENYVPTGTFVTAVVTGGADANAGVLGQGDTTPVVFQTIHAGVLPNGEKSKLNNCTITASSYGEISSSRGIVRTNRLSCIQDQGRILDVAVKGTAFNFGRNGIRGTTILKNGEIVQMAGISGILTSIGETGKALSQTTSTSALGTTSSINSQDAALNLLGNASSSVGAKLSDYYIGLAELYHPIVEINPGAVVNIVFLEGFPLDPLMADEYERKQQAEQRQASQSNQILDVITNTPLNPLANELESSGIDVPPTPFGRQ</sequence>
<name>A0ABS3A8J5_9VIBR</name>
<dbReference type="RefSeq" id="WP_206372014.1">
    <property type="nucleotide sequence ID" value="NZ_CAWPTM010000105.1"/>
</dbReference>
<keyword evidence="3" id="KW-1133">Transmembrane helix</keyword>
<proteinExistence type="predicted"/>
<evidence type="ECO:0000256" key="1">
    <source>
        <dbReference type="SAM" id="Coils"/>
    </source>
</evidence>
<organism evidence="4 5">
    <name type="scientific">Vibrio neptunius</name>
    <dbReference type="NCBI Taxonomy" id="170651"/>
    <lineage>
        <taxon>Bacteria</taxon>
        <taxon>Pseudomonadati</taxon>
        <taxon>Pseudomonadota</taxon>
        <taxon>Gammaproteobacteria</taxon>
        <taxon>Vibrionales</taxon>
        <taxon>Vibrionaceae</taxon>
        <taxon>Vibrio</taxon>
    </lineage>
</organism>
<protein>
    <submittedName>
        <fullName evidence="4">Conjugal transfer protein TraB</fullName>
    </submittedName>
</protein>
<keyword evidence="3" id="KW-0812">Transmembrane</keyword>
<reference evidence="4 5" key="1">
    <citation type="submission" date="2021-02" db="EMBL/GenBank/DDBJ databases">
        <title>Draft Genome Sequences of 5 Vibrio neptunius Strains Isolated From of Bivalve Hatcheries.</title>
        <authorList>
            <person name="Galvis F."/>
            <person name="Barja J.L."/>
            <person name="Lemos M.L."/>
            <person name="Balado M."/>
        </authorList>
    </citation>
    <scope>NUCLEOTIDE SEQUENCE [LARGE SCALE GENOMIC DNA]</scope>
    <source>
        <strain evidence="4 5">PP-145.98</strain>
    </source>
</reference>
<feature type="coiled-coil region" evidence="1">
    <location>
        <begin position="87"/>
        <end position="155"/>
    </location>
</feature>
<feature type="region of interest" description="Disordered" evidence="2">
    <location>
        <begin position="183"/>
        <end position="202"/>
    </location>
</feature>
<dbReference type="EMBL" id="JAFHLB010000042">
    <property type="protein sequence ID" value="MBN3580320.1"/>
    <property type="molecule type" value="Genomic_DNA"/>
</dbReference>
<evidence type="ECO:0000256" key="3">
    <source>
        <dbReference type="SAM" id="Phobius"/>
    </source>
</evidence>
<evidence type="ECO:0000313" key="5">
    <source>
        <dbReference type="Proteomes" id="UP000779070"/>
    </source>
</evidence>